<organism evidence="1">
    <name type="scientific">Octopus bimaculoides</name>
    <name type="common">California two-spotted octopus</name>
    <dbReference type="NCBI Taxonomy" id="37653"/>
    <lineage>
        <taxon>Eukaryota</taxon>
        <taxon>Metazoa</taxon>
        <taxon>Spiralia</taxon>
        <taxon>Lophotrochozoa</taxon>
        <taxon>Mollusca</taxon>
        <taxon>Cephalopoda</taxon>
        <taxon>Coleoidea</taxon>
        <taxon>Octopodiformes</taxon>
        <taxon>Octopoda</taxon>
        <taxon>Incirrata</taxon>
        <taxon>Octopodidae</taxon>
        <taxon>Octopus</taxon>
    </lineage>
</organism>
<dbReference type="EMBL" id="KQ421505">
    <property type="protein sequence ID" value="KOF77311.1"/>
    <property type="molecule type" value="Genomic_DNA"/>
</dbReference>
<dbReference type="AlphaFoldDB" id="A0A0L8GJW8"/>
<proteinExistence type="predicted"/>
<evidence type="ECO:0000313" key="1">
    <source>
        <dbReference type="EMBL" id="KOF77311.1"/>
    </source>
</evidence>
<reference evidence="1" key="1">
    <citation type="submission" date="2015-07" db="EMBL/GenBank/DDBJ databases">
        <title>MeaNS - Measles Nucleotide Surveillance Program.</title>
        <authorList>
            <person name="Tran T."/>
            <person name="Druce J."/>
        </authorList>
    </citation>
    <scope>NUCLEOTIDE SEQUENCE</scope>
    <source>
        <strain evidence="1">UCB-OBI-ISO-001</strain>
        <tissue evidence="1">Gonad</tissue>
    </source>
</reference>
<sequence>MIRGNEQNKLLRPTKSCQEKLLILSVYLIYNYKCAVFQH</sequence>
<accession>A0A0L8GJW8</accession>
<name>A0A0L8GJW8_OCTBM</name>
<gene>
    <name evidence="1" type="ORF">OCBIM_22032256mg</name>
</gene>
<protein>
    <submittedName>
        <fullName evidence="1">Uncharacterized protein</fullName>
    </submittedName>
</protein>